<dbReference type="InterPro" id="IPR006694">
    <property type="entry name" value="Fatty_acid_hydroxylase"/>
</dbReference>
<dbReference type="OrthoDB" id="1658724at2759"/>
<evidence type="ECO:0000259" key="7">
    <source>
        <dbReference type="Pfam" id="PF04116"/>
    </source>
</evidence>
<keyword evidence="9" id="KW-1185">Reference proteome</keyword>
<dbReference type="GO" id="GO:0005506">
    <property type="term" value="F:iron ion binding"/>
    <property type="evidence" value="ECO:0007669"/>
    <property type="project" value="InterPro"/>
</dbReference>
<gene>
    <name evidence="8" type="ORF">BJ554DRAFT_5686</name>
</gene>
<dbReference type="EMBL" id="JAEFCI010002737">
    <property type="protein sequence ID" value="KAG5462031.1"/>
    <property type="molecule type" value="Genomic_DNA"/>
</dbReference>
<accession>A0A8H7ZZ46</accession>
<dbReference type="Pfam" id="PF04116">
    <property type="entry name" value="FA_hydroxylase"/>
    <property type="match status" value="1"/>
</dbReference>
<evidence type="ECO:0000313" key="8">
    <source>
        <dbReference type="EMBL" id="KAG5462031.1"/>
    </source>
</evidence>
<evidence type="ECO:0000256" key="5">
    <source>
        <dbReference type="SAM" id="MobiDB-lite"/>
    </source>
</evidence>
<proteinExistence type="predicted"/>
<comment type="caution">
    <text evidence="8">The sequence shown here is derived from an EMBL/GenBank/DDBJ whole genome shotgun (WGS) entry which is preliminary data.</text>
</comment>
<feature type="region of interest" description="Disordered" evidence="5">
    <location>
        <begin position="260"/>
        <end position="281"/>
    </location>
</feature>
<feature type="transmembrane region" description="Helical" evidence="6">
    <location>
        <begin position="77"/>
        <end position="96"/>
    </location>
</feature>
<dbReference type="GO" id="GO:0016491">
    <property type="term" value="F:oxidoreductase activity"/>
    <property type="evidence" value="ECO:0007669"/>
    <property type="project" value="InterPro"/>
</dbReference>
<evidence type="ECO:0000313" key="9">
    <source>
        <dbReference type="Proteomes" id="UP000673691"/>
    </source>
</evidence>
<dbReference type="Proteomes" id="UP000673691">
    <property type="component" value="Unassembled WGS sequence"/>
</dbReference>
<sequence>MSLFDGRNQLLTMTAVIFFVHEIVYFTRFLPFWLCDFVPAFQKYKIQQIFYGKRRMAGVVVSAWSGRLPYASAAGKAFRGVLFSHFFIQLPMMLFFDPVAEAFGMKVTDVPFPGWRVTVKHLAVFFVFEDFFHYWMHRALHWGYGNFQTAEYAHPVETFILGFGTLGGPLLWAMLTGDLHIVTVITWMVFRMIQAIDAHSGYDFPWSLRRWFPLWSGAEFHDYHHEAFVNNYATSFRFWDWLCGTDVKYKAHRARQRAAKAEVSARPSTASAQTTELSKEE</sequence>
<evidence type="ECO:0000256" key="1">
    <source>
        <dbReference type="ARBA" id="ARBA00004370"/>
    </source>
</evidence>
<dbReference type="PANTHER" id="PTHR11863">
    <property type="entry name" value="STEROL DESATURASE"/>
    <property type="match status" value="1"/>
</dbReference>
<name>A0A8H7ZZ46_9FUNG</name>
<protein>
    <recommendedName>
        <fullName evidence="7">Fatty acid hydroxylase domain-containing protein</fullName>
    </recommendedName>
</protein>
<feature type="compositionally biased region" description="Polar residues" evidence="5">
    <location>
        <begin position="266"/>
        <end position="281"/>
    </location>
</feature>
<evidence type="ECO:0000256" key="4">
    <source>
        <dbReference type="ARBA" id="ARBA00023136"/>
    </source>
</evidence>
<feature type="domain" description="Fatty acid hydroxylase" evidence="7">
    <location>
        <begin position="123"/>
        <end position="245"/>
    </location>
</feature>
<dbReference type="GO" id="GO:0016020">
    <property type="term" value="C:membrane"/>
    <property type="evidence" value="ECO:0007669"/>
    <property type="project" value="UniProtKB-SubCell"/>
</dbReference>
<dbReference type="InterPro" id="IPR050307">
    <property type="entry name" value="Sterol_Desaturase_Related"/>
</dbReference>
<evidence type="ECO:0000256" key="6">
    <source>
        <dbReference type="SAM" id="Phobius"/>
    </source>
</evidence>
<keyword evidence="3 6" id="KW-1133">Transmembrane helix</keyword>
<keyword evidence="2 6" id="KW-0812">Transmembrane</keyword>
<feature type="transmembrane region" description="Helical" evidence="6">
    <location>
        <begin position="170"/>
        <end position="190"/>
    </location>
</feature>
<comment type="subcellular location">
    <subcellularLocation>
        <location evidence="1">Membrane</location>
    </subcellularLocation>
</comment>
<keyword evidence="4 6" id="KW-0472">Membrane</keyword>
<reference evidence="8 9" key="1">
    <citation type="journal article" name="Sci. Rep.">
        <title>Genome-scale phylogenetic analyses confirm Olpidium as the closest living zoosporic fungus to the non-flagellated, terrestrial fungi.</title>
        <authorList>
            <person name="Chang Y."/>
            <person name="Rochon D."/>
            <person name="Sekimoto S."/>
            <person name="Wang Y."/>
            <person name="Chovatia M."/>
            <person name="Sandor L."/>
            <person name="Salamov A."/>
            <person name="Grigoriev I.V."/>
            <person name="Stajich J.E."/>
            <person name="Spatafora J.W."/>
        </authorList>
    </citation>
    <scope>NUCLEOTIDE SEQUENCE [LARGE SCALE GENOMIC DNA]</scope>
    <source>
        <strain evidence="8">S191</strain>
    </source>
</reference>
<evidence type="ECO:0000256" key="3">
    <source>
        <dbReference type="ARBA" id="ARBA00022989"/>
    </source>
</evidence>
<dbReference type="GO" id="GO:0008610">
    <property type="term" value="P:lipid biosynthetic process"/>
    <property type="evidence" value="ECO:0007669"/>
    <property type="project" value="InterPro"/>
</dbReference>
<dbReference type="AlphaFoldDB" id="A0A8H7ZZ46"/>
<feature type="transmembrane region" description="Helical" evidence="6">
    <location>
        <begin position="12"/>
        <end position="34"/>
    </location>
</feature>
<evidence type="ECO:0000256" key="2">
    <source>
        <dbReference type="ARBA" id="ARBA00022692"/>
    </source>
</evidence>
<organism evidence="8 9">
    <name type="scientific">Olpidium bornovanus</name>
    <dbReference type="NCBI Taxonomy" id="278681"/>
    <lineage>
        <taxon>Eukaryota</taxon>
        <taxon>Fungi</taxon>
        <taxon>Fungi incertae sedis</taxon>
        <taxon>Olpidiomycota</taxon>
        <taxon>Olpidiomycotina</taxon>
        <taxon>Olpidiomycetes</taxon>
        <taxon>Olpidiales</taxon>
        <taxon>Olpidiaceae</taxon>
        <taxon>Olpidium</taxon>
    </lineage>
</organism>